<name>A0A146LD11_LYGHE</name>
<proteinExistence type="predicted"/>
<feature type="region of interest" description="Disordered" evidence="1">
    <location>
        <begin position="16"/>
        <end position="71"/>
    </location>
</feature>
<accession>A0A146LD11</accession>
<protein>
    <submittedName>
        <fullName evidence="3">Uncharacterized protein</fullName>
    </submittedName>
</protein>
<evidence type="ECO:0000313" key="3">
    <source>
        <dbReference type="EMBL" id="JAQ04937.1"/>
    </source>
</evidence>
<reference evidence="3" key="1">
    <citation type="journal article" date="2016" name="Gigascience">
        <title>De novo construction of an expanded transcriptome assembly for the western tarnished plant bug, Lygus hesperus.</title>
        <authorList>
            <person name="Tassone E.E."/>
            <person name="Geib S.M."/>
            <person name="Hall B."/>
            <person name="Fabrick J.A."/>
            <person name="Brent C.S."/>
            <person name="Hull J.J."/>
        </authorList>
    </citation>
    <scope>NUCLEOTIDE SEQUENCE</scope>
</reference>
<sequence>MRIASQLPQHVVAGIKPTGKHGRYTKGDFAGQPGFDYETSRANLQPSSSSSVTSTGQSASGTTTKMAKADKVPVGQPKNIYDIITHPGPVVKSVSDTHVLTRYQWDSLRTFMTLSHIQVRLSSLSVTPMC</sequence>
<organism evidence="3">
    <name type="scientific">Lygus hesperus</name>
    <name type="common">Western plant bug</name>
    <dbReference type="NCBI Taxonomy" id="30085"/>
    <lineage>
        <taxon>Eukaryota</taxon>
        <taxon>Metazoa</taxon>
        <taxon>Ecdysozoa</taxon>
        <taxon>Arthropoda</taxon>
        <taxon>Hexapoda</taxon>
        <taxon>Insecta</taxon>
        <taxon>Pterygota</taxon>
        <taxon>Neoptera</taxon>
        <taxon>Paraneoptera</taxon>
        <taxon>Hemiptera</taxon>
        <taxon>Heteroptera</taxon>
        <taxon>Panheteroptera</taxon>
        <taxon>Cimicomorpha</taxon>
        <taxon>Miridae</taxon>
        <taxon>Mirini</taxon>
        <taxon>Lygus</taxon>
    </lineage>
</organism>
<evidence type="ECO:0000313" key="2">
    <source>
        <dbReference type="EMBL" id="JAQ00376.1"/>
    </source>
</evidence>
<dbReference type="AlphaFoldDB" id="A0A146LD11"/>
<dbReference type="EMBL" id="GDHC01018253">
    <property type="protein sequence ID" value="JAQ00376.1"/>
    <property type="molecule type" value="Transcribed_RNA"/>
</dbReference>
<gene>
    <name evidence="2" type="ORF">g.23553</name>
    <name evidence="3" type="ORF">g.23555</name>
</gene>
<feature type="compositionally biased region" description="Low complexity" evidence="1">
    <location>
        <begin position="47"/>
        <end position="64"/>
    </location>
</feature>
<evidence type="ECO:0000256" key="1">
    <source>
        <dbReference type="SAM" id="MobiDB-lite"/>
    </source>
</evidence>
<dbReference type="EMBL" id="GDHC01013692">
    <property type="protein sequence ID" value="JAQ04937.1"/>
    <property type="molecule type" value="Transcribed_RNA"/>
</dbReference>